<dbReference type="EMBL" id="CP016895">
    <property type="protein sequence ID" value="AOA58145.1"/>
    <property type="molecule type" value="Genomic_DNA"/>
</dbReference>
<reference evidence="6 7" key="1">
    <citation type="submission" date="2016-08" db="EMBL/GenBank/DDBJ databases">
        <authorList>
            <person name="Seilhamer J.J."/>
        </authorList>
    </citation>
    <scope>NUCLEOTIDE SEQUENCE [LARGE SCALE GENOMIC DNA]</scope>
    <source>
        <strain evidence="6 7">BRTC-1</strain>
    </source>
</reference>
<accession>A0A1B2LYY7</accession>
<dbReference type="SUPFAM" id="SSF53850">
    <property type="entry name" value="Periplasmic binding protein-like II"/>
    <property type="match status" value="1"/>
</dbReference>
<name>A0A1B2LYY7_9GAMM</name>
<proteinExistence type="inferred from homology"/>
<evidence type="ECO:0000313" key="6">
    <source>
        <dbReference type="EMBL" id="AOA58145.1"/>
    </source>
</evidence>
<dbReference type="GO" id="GO:0006351">
    <property type="term" value="P:DNA-templated transcription"/>
    <property type="evidence" value="ECO:0007669"/>
    <property type="project" value="TreeGrafter"/>
</dbReference>
<dbReference type="Proteomes" id="UP000093391">
    <property type="component" value="Chromosome"/>
</dbReference>
<evidence type="ECO:0000256" key="3">
    <source>
        <dbReference type="ARBA" id="ARBA00023125"/>
    </source>
</evidence>
<keyword evidence="7" id="KW-1185">Reference proteome</keyword>
<dbReference type="Gene3D" id="1.10.10.10">
    <property type="entry name" value="Winged helix-like DNA-binding domain superfamily/Winged helix DNA-binding domain"/>
    <property type="match status" value="1"/>
</dbReference>
<feature type="domain" description="HTH lysR-type" evidence="5">
    <location>
        <begin position="7"/>
        <end position="64"/>
    </location>
</feature>
<dbReference type="Pfam" id="PF00126">
    <property type="entry name" value="HTH_1"/>
    <property type="match status" value="1"/>
</dbReference>
<dbReference type="InterPro" id="IPR000847">
    <property type="entry name" value="LysR_HTH_N"/>
</dbReference>
<dbReference type="STRING" id="1789224.BFG52_07110"/>
<comment type="similarity">
    <text evidence="1">Belongs to the LysR transcriptional regulatory family.</text>
</comment>
<dbReference type="PROSITE" id="PS50931">
    <property type="entry name" value="HTH_LYSR"/>
    <property type="match status" value="1"/>
</dbReference>
<keyword evidence="3" id="KW-0238">DNA-binding</keyword>
<sequence>MKRRHLPPLNALRMFEAVARHRSLSLAAEELCVTHSAVSHQIKILEQWFEQKLFTRHAHGVALTHAGLQLFTVCVQSFNDLENCIAQLAQHNAPNSISIGAPHSFLANWLIARLEHFELEHRDIQIKLMTCNDIKALEKDQIDIYIANQARDEAIATHLQRHLLFEDKIGPVSNLEKIALLHHPKDLLNQTLLHTKSNPEAWSLWLQQHNIQLEQVKQQRSFDHLNLMLEAAASGLGIAIAPQLLLSKELENQRLYAPLGFMPCGRDFYSIVKKSKASQTHIQQFMQWLHTAVIKT</sequence>
<evidence type="ECO:0000313" key="7">
    <source>
        <dbReference type="Proteomes" id="UP000093391"/>
    </source>
</evidence>
<dbReference type="InterPro" id="IPR058163">
    <property type="entry name" value="LysR-type_TF_proteobact-type"/>
</dbReference>
<keyword evidence="4" id="KW-0804">Transcription</keyword>
<keyword evidence="2" id="KW-0805">Transcription regulation</keyword>
<dbReference type="PANTHER" id="PTHR30537:SF74">
    <property type="entry name" value="HTH-TYPE TRANSCRIPTIONAL REGULATOR TRPI"/>
    <property type="match status" value="1"/>
</dbReference>
<dbReference type="RefSeq" id="WP_067554018.1">
    <property type="nucleotide sequence ID" value="NZ_CP016895.1"/>
</dbReference>
<evidence type="ECO:0000259" key="5">
    <source>
        <dbReference type="PROSITE" id="PS50931"/>
    </source>
</evidence>
<dbReference type="PANTHER" id="PTHR30537">
    <property type="entry name" value="HTH-TYPE TRANSCRIPTIONAL REGULATOR"/>
    <property type="match status" value="1"/>
</dbReference>
<protein>
    <recommendedName>
        <fullName evidence="5">HTH lysR-type domain-containing protein</fullName>
    </recommendedName>
</protein>
<dbReference type="FunFam" id="1.10.10.10:FF:000038">
    <property type="entry name" value="Glycine cleavage system transcriptional activator"/>
    <property type="match status" value="1"/>
</dbReference>
<gene>
    <name evidence="6" type="ORF">BFG52_07110</name>
</gene>
<evidence type="ECO:0000256" key="1">
    <source>
        <dbReference type="ARBA" id="ARBA00009437"/>
    </source>
</evidence>
<evidence type="ECO:0000256" key="2">
    <source>
        <dbReference type="ARBA" id="ARBA00023015"/>
    </source>
</evidence>
<dbReference type="InterPro" id="IPR036388">
    <property type="entry name" value="WH-like_DNA-bd_sf"/>
</dbReference>
<dbReference type="AlphaFoldDB" id="A0A1B2LYY7"/>
<dbReference type="Gene3D" id="3.40.190.10">
    <property type="entry name" value="Periplasmic binding protein-like II"/>
    <property type="match status" value="2"/>
</dbReference>
<evidence type="ECO:0000256" key="4">
    <source>
        <dbReference type="ARBA" id="ARBA00023163"/>
    </source>
</evidence>
<dbReference type="SUPFAM" id="SSF46785">
    <property type="entry name" value="Winged helix' DNA-binding domain"/>
    <property type="match status" value="1"/>
</dbReference>
<dbReference type="KEGG" id="ala:BFG52_07110"/>
<dbReference type="OrthoDB" id="5526340at2"/>
<dbReference type="Pfam" id="PF03466">
    <property type="entry name" value="LysR_substrate"/>
    <property type="match status" value="1"/>
</dbReference>
<organism evidence="6 7">
    <name type="scientific">Acinetobacter larvae</name>
    <dbReference type="NCBI Taxonomy" id="1789224"/>
    <lineage>
        <taxon>Bacteria</taxon>
        <taxon>Pseudomonadati</taxon>
        <taxon>Pseudomonadota</taxon>
        <taxon>Gammaproteobacteria</taxon>
        <taxon>Moraxellales</taxon>
        <taxon>Moraxellaceae</taxon>
        <taxon>Acinetobacter</taxon>
    </lineage>
</organism>
<dbReference type="GO" id="GO:0043565">
    <property type="term" value="F:sequence-specific DNA binding"/>
    <property type="evidence" value="ECO:0007669"/>
    <property type="project" value="TreeGrafter"/>
</dbReference>
<dbReference type="InterPro" id="IPR036390">
    <property type="entry name" value="WH_DNA-bd_sf"/>
</dbReference>
<dbReference type="InterPro" id="IPR005119">
    <property type="entry name" value="LysR_subst-bd"/>
</dbReference>
<dbReference type="GO" id="GO:0003700">
    <property type="term" value="F:DNA-binding transcription factor activity"/>
    <property type="evidence" value="ECO:0007669"/>
    <property type="project" value="InterPro"/>
</dbReference>